<reference evidence="6" key="1">
    <citation type="submission" date="2012-12" db="EMBL/GenBank/DDBJ databases">
        <authorList>
            <person name="Hellsten U."/>
            <person name="Grimwood J."/>
            <person name="Chapman J.A."/>
            <person name="Shapiro H."/>
            <person name="Aerts A."/>
            <person name="Otillar R.P."/>
            <person name="Terry A.Y."/>
            <person name="Boore J.L."/>
            <person name="Simakov O."/>
            <person name="Marletaz F."/>
            <person name="Cho S.-J."/>
            <person name="Edsinger-Gonzales E."/>
            <person name="Havlak P."/>
            <person name="Kuo D.-H."/>
            <person name="Larsson T."/>
            <person name="Lv J."/>
            <person name="Arendt D."/>
            <person name="Savage R."/>
            <person name="Osoegawa K."/>
            <person name="de Jong P."/>
            <person name="Lindberg D.R."/>
            <person name="Seaver E.C."/>
            <person name="Weisblat D.A."/>
            <person name="Putnam N.H."/>
            <person name="Grigoriev I.V."/>
            <person name="Rokhsar D.S."/>
        </authorList>
    </citation>
    <scope>NUCLEOTIDE SEQUENCE</scope>
</reference>
<evidence type="ECO:0000256" key="3">
    <source>
        <dbReference type="SAM" id="SignalP"/>
    </source>
</evidence>
<dbReference type="HOGENOM" id="CLU_886451_0_0_1"/>
<dbReference type="Proteomes" id="UP000015101">
    <property type="component" value="Unassembled WGS sequence"/>
</dbReference>
<keyword evidence="3" id="KW-0732">Signal</keyword>
<dbReference type="InParanoid" id="T1EQ61"/>
<name>T1EQ61_HELRO</name>
<dbReference type="RefSeq" id="XP_009015586.1">
    <property type="nucleotide sequence ID" value="XM_009017338.1"/>
</dbReference>
<reference evidence="5" key="3">
    <citation type="submission" date="2015-06" db="UniProtKB">
        <authorList>
            <consortium name="EnsemblMetazoa"/>
        </authorList>
    </citation>
    <scope>IDENTIFICATION</scope>
</reference>
<gene>
    <name evidence="5" type="primary">20198711</name>
    <name evidence="4" type="ORF">HELRODRAFT_160376</name>
</gene>
<evidence type="ECO:0000256" key="2">
    <source>
        <dbReference type="SAM" id="Phobius"/>
    </source>
</evidence>
<dbReference type="AlphaFoldDB" id="T1EQ61"/>
<protein>
    <submittedName>
        <fullName evidence="4 5">Uncharacterized protein</fullName>
    </submittedName>
</protein>
<evidence type="ECO:0000313" key="4">
    <source>
        <dbReference type="EMBL" id="ESO06218.1"/>
    </source>
</evidence>
<keyword evidence="2" id="KW-0472">Membrane</keyword>
<evidence type="ECO:0000313" key="5">
    <source>
        <dbReference type="EnsemblMetazoa" id="HelroP160376"/>
    </source>
</evidence>
<feature type="compositionally biased region" description="Polar residues" evidence="1">
    <location>
        <begin position="288"/>
        <end position="314"/>
    </location>
</feature>
<reference evidence="4 6" key="2">
    <citation type="journal article" date="2013" name="Nature">
        <title>Insights into bilaterian evolution from three spiralian genomes.</title>
        <authorList>
            <person name="Simakov O."/>
            <person name="Marletaz F."/>
            <person name="Cho S.J."/>
            <person name="Edsinger-Gonzales E."/>
            <person name="Havlak P."/>
            <person name="Hellsten U."/>
            <person name="Kuo D.H."/>
            <person name="Larsson T."/>
            <person name="Lv J."/>
            <person name="Arendt D."/>
            <person name="Savage R."/>
            <person name="Osoegawa K."/>
            <person name="de Jong P."/>
            <person name="Grimwood J."/>
            <person name="Chapman J.A."/>
            <person name="Shapiro H."/>
            <person name="Aerts A."/>
            <person name="Otillar R.P."/>
            <person name="Terry A.Y."/>
            <person name="Boore J.L."/>
            <person name="Grigoriev I.V."/>
            <person name="Lindberg D.R."/>
            <person name="Seaver E.C."/>
            <person name="Weisblat D.A."/>
            <person name="Putnam N.H."/>
            <person name="Rokhsar D.S."/>
        </authorList>
    </citation>
    <scope>NUCLEOTIDE SEQUENCE</scope>
</reference>
<dbReference type="EMBL" id="AMQM01000584">
    <property type="status" value="NOT_ANNOTATED_CDS"/>
    <property type="molecule type" value="Genomic_DNA"/>
</dbReference>
<dbReference type="CTD" id="20198711"/>
<keyword evidence="2" id="KW-0812">Transmembrane</keyword>
<dbReference type="EnsemblMetazoa" id="HelroT160376">
    <property type="protein sequence ID" value="HelroP160376"/>
    <property type="gene ID" value="HelroG160376"/>
</dbReference>
<dbReference type="GeneID" id="20198711"/>
<evidence type="ECO:0000256" key="1">
    <source>
        <dbReference type="SAM" id="MobiDB-lite"/>
    </source>
</evidence>
<accession>T1EQ61</accession>
<feature type="transmembrane region" description="Helical" evidence="2">
    <location>
        <begin position="248"/>
        <end position="268"/>
    </location>
</feature>
<dbReference type="KEGG" id="hro:HELRODRAFT_160376"/>
<keyword evidence="2" id="KW-1133">Transmembrane helix</keyword>
<feature type="signal peptide" evidence="3">
    <location>
        <begin position="1"/>
        <end position="23"/>
    </location>
</feature>
<organism evidence="5 6">
    <name type="scientific">Helobdella robusta</name>
    <name type="common">Californian leech</name>
    <dbReference type="NCBI Taxonomy" id="6412"/>
    <lineage>
        <taxon>Eukaryota</taxon>
        <taxon>Metazoa</taxon>
        <taxon>Spiralia</taxon>
        <taxon>Lophotrochozoa</taxon>
        <taxon>Annelida</taxon>
        <taxon>Clitellata</taxon>
        <taxon>Hirudinea</taxon>
        <taxon>Rhynchobdellida</taxon>
        <taxon>Glossiphoniidae</taxon>
        <taxon>Helobdella</taxon>
    </lineage>
</organism>
<proteinExistence type="predicted"/>
<dbReference type="EMBL" id="KB096324">
    <property type="protein sequence ID" value="ESO06218.1"/>
    <property type="molecule type" value="Genomic_DNA"/>
</dbReference>
<sequence>MSCVLNAVVILVITSFHIHQSVANTVTAAPGEQTNTTNASEIGDEFEDDPTIIRFIQLKLLNDPLMVVLASYVWQPKSPAEWNFDEEGGKRFTSEGGKVEYDIIVAGVPVTLRVNAETVRGHPKLYKVEDSKVYDVSCTLQASFPYESIPNNYWMLRLSIKDKNRHPSSKRFSSFRKQITSNAPVLLNKTWKLKYIESLHRSMLTCSLYTSTMKLNKTITKGTFSDTKVLMTKSDDALDQAYMNNVRIGIILALAISVLLSMLSGFLYRRRRDLESSSVDTEQKEVGGNQTTNERSSLETSATIFPSVTSSQNN</sequence>
<feature type="chain" id="PRO_5010979938" evidence="3">
    <location>
        <begin position="24"/>
        <end position="314"/>
    </location>
</feature>
<evidence type="ECO:0000313" key="6">
    <source>
        <dbReference type="Proteomes" id="UP000015101"/>
    </source>
</evidence>
<feature type="region of interest" description="Disordered" evidence="1">
    <location>
        <begin position="277"/>
        <end position="314"/>
    </location>
</feature>
<keyword evidence="6" id="KW-1185">Reference proteome</keyword>